<feature type="non-terminal residue" evidence="2">
    <location>
        <position position="1"/>
    </location>
</feature>
<feature type="non-terminal residue" evidence="2">
    <location>
        <position position="131"/>
    </location>
</feature>
<gene>
    <name evidence="2" type="ORF">L9F63_001982</name>
</gene>
<dbReference type="InterPro" id="IPR012336">
    <property type="entry name" value="Thioredoxin-like_fold"/>
</dbReference>
<dbReference type="EMBL" id="JASPKZ010003867">
    <property type="protein sequence ID" value="KAJ9591496.1"/>
    <property type="molecule type" value="Genomic_DNA"/>
</dbReference>
<dbReference type="AlphaFoldDB" id="A0AAD8A3V1"/>
<feature type="domain" description="Thioredoxin-like fold" evidence="1">
    <location>
        <begin position="55"/>
        <end position="97"/>
    </location>
</feature>
<accession>A0AAD8A3V1</accession>
<dbReference type="GO" id="GO:0005634">
    <property type="term" value="C:nucleus"/>
    <property type="evidence" value="ECO:0007669"/>
    <property type="project" value="TreeGrafter"/>
</dbReference>
<reference evidence="2" key="1">
    <citation type="journal article" date="2023" name="IScience">
        <title>Live-bearing cockroach genome reveals convergent evolutionary mechanisms linked to viviparity in insects and beyond.</title>
        <authorList>
            <person name="Fouks B."/>
            <person name="Harrison M.C."/>
            <person name="Mikhailova A.A."/>
            <person name="Marchal E."/>
            <person name="English S."/>
            <person name="Carruthers M."/>
            <person name="Jennings E.C."/>
            <person name="Chiamaka E.L."/>
            <person name="Frigard R.A."/>
            <person name="Pippel M."/>
            <person name="Attardo G.M."/>
            <person name="Benoit J.B."/>
            <person name="Bornberg-Bauer E."/>
            <person name="Tobe S.S."/>
        </authorList>
    </citation>
    <scope>NUCLEOTIDE SEQUENCE</scope>
    <source>
        <strain evidence="2">Stay&amp;Tobe</strain>
    </source>
</reference>
<dbReference type="SUPFAM" id="SSF52833">
    <property type="entry name" value="Thioredoxin-like"/>
    <property type="match status" value="1"/>
</dbReference>
<dbReference type="InterPro" id="IPR036249">
    <property type="entry name" value="Thioredoxin-like_sf"/>
</dbReference>
<comment type="caution">
    <text evidence="2">The sequence shown here is derived from an EMBL/GenBank/DDBJ whole genome shotgun (WGS) entry which is preliminary data.</text>
</comment>
<dbReference type="Gene3D" id="3.40.30.10">
    <property type="entry name" value="Glutaredoxin"/>
    <property type="match status" value="1"/>
</dbReference>
<evidence type="ECO:0000313" key="2">
    <source>
        <dbReference type="EMBL" id="KAJ9591496.1"/>
    </source>
</evidence>
<dbReference type="Proteomes" id="UP001233999">
    <property type="component" value="Unassembled WGS sequence"/>
</dbReference>
<evidence type="ECO:0000259" key="1">
    <source>
        <dbReference type="Pfam" id="PF13905"/>
    </source>
</evidence>
<dbReference type="PANTHER" id="PTHR46472:SF1">
    <property type="entry name" value="NUCLEOREDOXIN"/>
    <property type="match status" value="1"/>
</dbReference>
<dbReference type="PANTHER" id="PTHR46472">
    <property type="entry name" value="NUCLEOREDOXIN"/>
    <property type="match status" value="1"/>
</dbReference>
<name>A0AAD8A3V1_DIPPU</name>
<reference evidence="2" key="2">
    <citation type="submission" date="2023-05" db="EMBL/GenBank/DDBJ databases">
        <authorList>
            <person name="Fouks B."/>
        </authorList>
    </citation>
    <scope>NUCLEOTIDE SEQUENCE</scope>
    <source>
        <strain evidence="2">Stay&amp;Tobe</strain>
        <tissue evidence="2">Testes</tissue>
    </source>
</reference>
<protein>
    <recommendedName>
        <fullName evidence="1">Thioredoxin-like fold domain-containing protein</fullName>
    </recommendedName>
</protein>
<dbReference type="GO" id="GO:0030178">
    <property type="term" value="P:negative regulation of Wnt signaling pathway"/>
    <property type="evidence" value="ECO:0007669"/>
    <property type="project" value="TreeGrafter"/>
</dbReference>
<keyword evidence="3" id="KW-1185">Reference proteome</keyword>
<dbReference type="Pfam" id="PF13905">
    <property type="entry name" value="Thioredoxin_8"/>
    <property type="match status" value="1"/>
</dbReference>
<organism evidence="2 3">
    <name type="scientific">Diploptera punctata</name>
    <name type="common">Pacific beetle cockroach</name>
    <dbReference type="NCBI Taxonomy" id="6984"/>
    <lineage>
        <taxon>Eukaryota</taxon>
        <taxon>Metazoa</taxon>
        <taxon>Ecdysozoa</taxon>
        <taxon>Arthropoda</taxon>
        <taxon>Hexapoda</taxon>
        <taxon>Insecta</taxon>
        <taxon>Pterygota</taxon>
        <taxon>Neoptera</taxon>
        <taxon>Polyneoptera</taxon>
        <taxon>Dictyoptera</taxon>
        <taxon>Blattodea</taxon>
        <taxon>Blaberoidea</taxon>
        <taxon>Blaberidae</taxon>
        <taxon>Diplopterinae</taxon>
        <taxon>Diploptera</taxon>
    </lineage>
</organism>
<dbReference type="GO" id="GO:0004791">
    <property type="term" value="F:thioredoxin-disulfide reductase (NADPH) activity"/>
    <property type="evidence" value="ECO:0007669"/>
    <property type="project" value="TreeGrafter"/>
</dbReference>
<proteinExistence type="predicted"/>
<sequence>HKRLNEDPTGALFPWTPRALTEVLREAGPYLPGGKRKLSSEGEVRFSQLDGLVKGIYFSAHWCPPCKAFTPQLIDTYSKVRGKGNDFEVIFVSSDRSISFSCCLILPWSIRYNCNMDRLIRRIHKPQIYVT</sequence>
<evidence type="ECO:0000313" key="3">
    <source>
        <dbReference type="Proteomes" id="UP001233999"/>
    </source>
</evidence>
<dbReference type="GO" id="GO:0031397">
    <property type="term" value="P:negative regulation of protein ubiquitination"/>
    <property type="evidence" value="ECO:0007669"/>
    <property type="project" value="TreeGrafter"/>
</dbReference>